<keyword evidence="5 6" id="KW-0472">Membrane</keyword>
<evidence type="ECO:0000256" key="6">
    <source>
        <dbReference type="RuleBase" id="RU363053"/>
    </source>
</evidence>
<evidence type="ECO:0000256" key="3">
    <source>
        <dbReference type="ARBA" id="ARBA00022692"/>
    </source>
</evidence>
<name>A0A0L0G5N4_9EUKA</name>
<evidence type="ECO:0000313" key="7">
    <source>
        <dbReference type="EMBL" id="KNC84259.1"/>
    </source>
</evidence>
<keyword evidence="4 6" id="KW-1133">Transmembrane helix</keyword>
<dbReference type="EMBL" id="KQ241777">
    <property type="protein sequence ID" value="KNC84259.1"/>
    <property type="molecule type" value="Genomic_DNA"/>
</dbReference>
<dbReference type="Proteomes" id="UP000054560">
    <property type="component" value="Unassembled WGS sequence"/>
</dbReference>
<protein>
    <recommendedName>
        <fullName evidence="9">Protein SYM1</fullName>
    </recommendedName>
</protein>
<proteinExistence type="inferred from homology"/>
<accession>A0A0L0G5N4</accession>
<evidence type="ECO:0008006" key="9">
    <source>
        <dbReference type="Google" id="ProtNLM"/>
    </source>
</evidence>
<comment type="subcellular location">
    <subcellularLocation>
        <location evidence="1">Membrane</location>
        <topology evidence="1">Multi-pass membrane protein</topology>
    </subcellularLocation>
</comment>
<evidence type="ECO:0000256" key="1">
    <source>
        <dbReference type="ARBA" id="ARBA00004141"/>
    </source>
</evidence>
<organism evidence="7 8">
    <name type="scientific">Sphaeroforma arctica JP610</name>
    <dbReference type="NCBI Taxonomy" id="667725"/>
    <lineage>
        <taxon>Eukaryota</taxon>
        <taxon>Ichthyosporea</taxon>
        <taxon>Ichthyophonida</taxon>
        <taxon>Sphaeroforma</taxon>
    </lineage>
</organism>
<dbReference type="GO" id="GO:0005737">
    <property type="term" value="C:cytoplasm"/>
    <property type="evidence" value="ECO:0007669"/>
    <property type="project" value="TreeGrafter"/>
</dbReference>
<gene>
    <name evidence="7" type="ORF">SARC_03530</name>
</gene>
<reference evidence="7 8" key="1">
    <citation type="submission" date="2011-02" db="EMBL/GenBank/DDBJ databases">
        <title>The Genome Sequence of Sphaeroforma arctica JP610.</title>
        <authorList>
            <consortium name="The Broad Institute Genome Sequencing Platform"/>
            <person name="Russ C."/>
            <person name="Cuomo C."/>
            <person name="Young S.K."/>
            <person name="Zeng Q."/>
            <person name="Gargeya S."/>
            <person name="Alvarado L."/>
            <person name="Berlin A."/>
            <person name="Chapman S.B."/>
            <person name="Chen Z."/>
            <person name="Freedman E."/>
            <person name="Gellesch M."/>
            <person name="Goldberg J."/>
            <person name="Griggs A."/>
            <person name="Gujja S."/>
            <person name="Heilman E."/>
            <person name="Heiman D."/>
            <person name="Howarth C."/>
            <person name="Mehta T."/>
            <person name="Neiman D."/>
            <person name="Pearson M."/>
            <person name="Roberts A."/>
            <person name="Saif S."/>
            <person name="Shea T."/>
            <person name="Shenoy N."/>
            <person name="Sisk P."/>
            <person name="Stolte C."/>
            <person name="Sykes S."/>
            <person name="White J."/>
            <person name="Yandava C."/>
            <person name="Burger G."/>
            <person name="Gray M.W."/>
            <person name="Holland P.W.H."/>
            <person name="King N."/>
            <person name="Lang F.B.F."/>
            <person name="Roger A.J."/>
            <person name="Ruiz-Trillo I."/>
            <person name="Haas B."/>
            <person name="Nusbaum C."/>
            <person name="Birren B."/>
        </authorList>
    </citation>
    <scope>NUCLEOTIDE SEQUENCE [LARGE SCALE GENOMIC DNA]</scope>
    <source>
        <strain evidence="7 8">JP610</strain>
    </source>
</reference>
<dbReference type="STRING" id="667725.A0A0L0G5N4"/>
<dbReference type="RefSeq" id="XP_014158161.1">
    <property type="nucleotide sequence ID" value="XM_014302686.1"/>
</dbReference>
<dbReference type="GO" id="GO:0016020">
    <property type="term" value="C:membrane"/>
    <property type="evidence" value="ECO:0007669"/>
    <property type="project" value="UniProtKB-SubCell"/>
</dbReference>
<keyword evidence="8" id="KW-1185">Reference proteome</keyword>
<feature type="transmembrane region" description="Helical" evidence="6">
    <location>
        <begin position="135"/>
        <end position="156"/>
    </location>
</feature>
<dbReference type="PANTHER" id="PTHR11266:SF80">
    <property type="entry name" value="PEROXISOMAL MEMBRANE PROTEIN 2"/>
    <property type="match status" value="1"/>
</dbReference>
<feature type="transmembrane region" description="Helical" evidence="6">
    <location>
        <begin position="96"/>
        <end position="115"/>
    </location>
</feature>
<sequence length="228" mass="25259">MLRSVFKSNPAFCALKVLNMRQLSSSNTELLRKAKPESLGQTYMRWLETYPLKTKALSSGVIAGLGDILCQVGFENKSMFSAGDGNKGSEFGWRRFFVFSALGGLYLGPALHMWYRVLGRVLPGTTQLAVAKRLAADQFVFAPVFIPSFMSLTLILQGKIADVPKKLADAWWPTVKANWAVWIPAQYINFSFVSPNLQVLFANCVGLVWHVYLSKVSNNDNTPAAADI</sequence>
<dbReference type="PANTHER" id="PTHR11266">
    <property type="entry name" value="PEROXISOMAL MEMBRANE PROTEIN 2, PXMP2 MPV17"/>
    <property type="match status" value="1"/>
</dbReference>
<dbReference type="OrthoDB" id="430207at2759"/>
<dbReference type="eggNOG" id="KOG1944">
    <property type="taxonomic scope" value="Eukaryota"/>
</dbReference>
<dbReference type="GeneID" id="25904034"/>
<keyword evidence="3 6" id="KW-0812">Transmembrane</keyword>
<dbReference type="Pfam" id="PF04117">
    <property type="entry name" value="Mpv17_PMP22"/>
    <property type="match status" value="1"/>
</dbReference>
<evidence type="ECO:0000256" key="5">
    <source>
        <dbReference type="ARBA" id="ARBA00023136"/>
    </source>
</evidence>
<dbReference type="AlphaFoldDB" id="A0A0L0G5N4"/>
<evidence type="ECO:0000256" key="2">
    <source>
        <dbReference type="ARBA" id="ARBA00006824"/>
    </source>
</evidence>
<evidence type="ECO:0000313" key="8">
    <source>
        <dbReference type="Proteomes" id="UP000054560"/>
    </source>
</evidence>
<comment type="similarity">
    <text evidence="2 6">Belongs to the peroxisomal membrane protein PXMP2/4 family.</text>
</comment>
<dbReference type="InterPro" id="IPR007248">
    <property type="entry name" value="Mpv17_PMP22"/>
</dbReference>
<evidence type="ECO:0000256" key="4">
    <source>
        <dbReference type="ARBA" id="ARBA00022989"/>
    </source>
</evidence>